<proteinExistence type="predicted"/>
<evidence type="ECO:0000313" key="1">
    <source>
        <dbReference type="EMBL" id="ACT96916.1"/>
    </source>
</evidence>
<name>C6VY15_DYAFD</name>
<dbReference type="GO" id="GO:0005509">
    <property type="term" value="F:calcium ion binding"/>
    <property type="evidence" value="ECO:0007669"/>
    <property type="project" value="InterPro"/>
</dbReference>
<reference evidence="1 2" key="1">
    <citation type="journal article" date="2009" name="Stand. Genomic Sci.">
        <title>Complete genome sequence of Dyadobacter fermentans type strain (NS114).</title>
        <authorList>
            <person name="Lang E."/>
            <person name="Lapidus A."/>
            <person name="Chertkov O."/>
            <person name="Brettin T."/>
            <person name="Detter J.C."/>
            <person name="Han C."/>
            <person name="Copeland A."/>
            <person name="Glavina Del Rio T."/>
            <person name="Nolan M."/>
            <person name="Chen F."/>
            <person name="Lucas S."/>
            <person name="Tice H."/>
            <person name="Cheng J.F."/>
            <person name="Land M."/>
            <person name="Hauser L."/>
            <person name="Chang Y.J."/>
            <person name="Jeffries C.D."/>
            <person name="Kopitz M."/>
            <person name="Bruce D."/>
            <person name="Goodwin L."/>
            <person name="Pitluck S."/>
            <person name="Ovchinnikova G."/>
            <person name="Pati A."/>
            <person name="Ivanova N."/>
            <person name="Mavrommatis K."/>
            <person name="Chen A."/>
            <person name="Palaniappan K."/>
            <person name="Chain P."/>
            <person name="Bristow J."/>
            <person name="Eisen J.A."/>
            <person name="Markowitz V."/>
            <person name="Hugenholtz P."/>
            <person name="Goker M."/>
            <person name="Rohde M."/>
            <person name="Kyrpides N.C."/>
            <person name="Klenk H.P."/>
        </authorList>
    </citation>
    <scope>NUCLEOTIDE SEQUENCE [LARGE SCALE GENOMIC DNA]</scope>
    <source>
        <strain evidence="2">ATCC 700827 / DSM 18053 / CIP 107007 / KCTC 52180 / NS114</strain>
    </source>
</reference>
<dbReference type="Pfam" id="PF05345">
    <property type="entry name" value="He_PIG"/>
    <property type="match status" value="1"/>
</dbReference>
<sequence length="646" mass="67088">MLIAVAGSANVYAQRYAASQSSSTTVGRDPILGLALAPGSIESPGNATAGFDNNYATLVSTGLVVSAINISGTATLTLGFASQVPANTQVYVKVKNPRIDGLSLDLGDLVNLLGLLSSDVVDVTTSAGTASSTFVRDGANNTYILVSSSQAFSELTISLNLGNSSGALAVALASITLEVDGAVVYDNLAAAGCDLIPYTYSSVDAAQSGIDVELTPPLTDPQKALDGIVNQADNFSLLQNGNINAVSTVSQTFYLGKAVPAGNQVVAVISRPPSLADVSVLNNITVQAYLGSTPVGGEQSIRSLLLSVDLLNAFSGNALTPVNYTPGGSFDRIVVTSRTVLGVSVLFTGLRIHEIGFRPPVSFTGGTVAAGRVGDTVSSDLFTAKSGNNVSFSIQCGAPSDYTYELFQVSAPGGRTSAGTLPGSVTLNPDGTFSGTPQSGQGGTYTFDVRATNQFGQSAVATFTIVIENSLPVKLIGFKASSEGQTALLSWSTSEETNSDRFEIERSQNGKNWSKIGSLASNGESNTTRYYSYVDASPLKGENLYRLKMVDQDDTFAYSGIQSLTFKGAGLVYPNPVSASESLTLNVGDWSKVKQVKVLNAAGKVVFESSNALYSGISARRLMAGAYVILVTNVDGSVNSQRFVRQ</sequence>
<dbReference type="NCBIfam" id="TIGR04183">
    <property type="entry name" value="Por_Secre_tail"/>
    <property type="match status" value="1"/>
</dbReference>
<dbReference type="Gene3D" id="2.60.40.10">
    <property type="entry name" value="Immunoglobulins"/>
    <property type="match status" value="2"/>
</dbReference>
<evidence type="ECO:0000313" key="2">
    <source>
        <dbReference type="Proteomes" id="UP000002011"/>
    </source>
</evidence>
<dbReference type="AlphaFoldDB" id="C6VY15"/>
<dbReference type="KEGG" id="dfe:Dfer_5728"/>
<dbReference type="STRING" id="471854.Dfer_5728"/>
<dbReference type="HOGENOM" id="CLU_423746_0_0_10"/>
<dbReference type="InterPro" id="IPR015919">
    <property type="entry name" value="Cadherin-like_sf"/>
</dbReference>
<dbReference type="SUPFAM" id="SSF49313">
    <property type="entry name" value="Cadherin-like"/>
    <property type="match status" value="1"/>
</dbReference>
<protein>
    <submittedName>
        <fullName evidence="1">Ig family protein</fullName>
    </submittedName>
</protein>
<dbReference type="eggNOG" id="COG5184">
    <property type="taxonomic scope" value="Bacteria"/>
</dbReference>
<dbReference type="eggNOG" id="COG1361">
    <property type="taxonomic scope" value="Bacteria"/>
</dbReference>
<keyword evidence="2" id="KW-1185">Reference proteome</keyword>
<gene>
    <name evidence="1" type="ordered locus">Dfer_5728</name>
</gene>
<accession>C6VY15</accession>
<dbReference type="GO" id="GO:0016020">
    <property type="term" value="C:membrane"/>
    <property type="evidence" value="ECO:0007669"/>
    <property type="project" value="InterPro"/>
</dbReference>
<dbReference type="Proteomes" id="UP000002011">
    <property type="component" value="Chromosome"/>
</dbReference>
<dbReference type="InterPro" id="IPR013783">
    <property type="entry name" value="Ig-like_fold"/>
</dbReference>
<dbReference type="RefSeq" id="WP_015815156.1">
    <property type="nucleotide sequence ID" value="NC_013037.1"/>
</dbReference>
<dbReference type="InterPro" id="IPR026444">
    <property type="entry name" value="Secre_tail"/>
</dbReference>
<dbReference type="EMBL" id="CP001619">
    <property type="protein sequence ID" value="ACT96916.1"/>
    <property type="molecule type" value="Genomic_DNA"/>
</dbReference>
<organism evidence="1 2">
    <name type="scientific">Dyadobacter fermentans (strain ATCC 700827 / DSM 18053 / CIP 107007 / KCTC 52180 / NS114)</name>
    <dbReference type="NCBI Taxonomy" id="471854"/>
    <lineage>
        <taxon>Bacteria</taxon>
        <taxon>Pseudomonadati</taxon>
        <taxon>Bacteroidota</taxon>
        <taxon>Cytophagia</taxon>
        <taxon>Cytophagales</taxon>
        <taxon>Spirosomataceae</taxon>
        <taxon>Dyadobacter</taxon>
    </lineage>
</organism>